<dbReference type="Proteomes" id="UP000234181">
    <property type="component" value="Unassembled WGS sequence"/>
</dbReference>
<keyword evidence="4" id="KW-1185">Reference proteome</keyword>
<reference evidence="3 4" key="1">
    <citation type="submission" date="2017-10" db="EMBL/GenBank/DDBJ databases">
        <authorList>
            <person name="Regsiter A."/>
            <person name="William W."/>
        </authorList>
    </citation>
    <scope>NUCLEOTIDE SEQUENCE [LARGE SCALE GENOMIC DNA]</scope>
    <source>
        <strain evidence="1 4">CFBP6984</strain>
        <strain evidence="2 3">CFBP7430</strain>
    </source>
</reference>
<comment type="caution">
    <text evidence="2">The sequence shown here is derived from an EMBL/GenBank/DDBJ whole genome shotgun (WGS) entry which is preliminary data.</text>
</comment>
<evidence type="ECO:0000313" key="1">
    <source>
        <dbReference type="EMBL" id="SON76866.1"/>
    </source>
</evidence>
<sequence length="109" mass="11494">MFEGWGTGIHSIVGAAATKRIQASSRARASTWNMPISAVWREGPTSAKPEMRGCASGRSDADLQMRAGSQKSIDPNANLTRPLAAAGVFKVKTISATGRIVDSKVPDSH</sequence>
<dbReference type="EMBL" id="OCYT01000030">
    <property type="protein sequence ID" value="SON76866.1"/>
    <property type="molecule type" value="Genomic_DNA"/>
</dbReference>
<evidence type="ECO:0000313" key="2">
    <source>
        <dbReference type="EMBL" id="SON82026.1"/>
    </source>
</evidence>
<name>A0AB38DVH4_XANCH</name>
<accession>A0AB38DVH4</accession>
<proteinExistence type="predicted"/>
<gene>
    <name evidence="1" type="ORF">XAP6984_1250002</name>
    <name evidence="2" type="ORF">XAP7430_1220002</name>
</gene>
<dbReference type="AlphaFoldDB" id="A0AB38DVH4"/>
<organism evidence="2 3">
    <name type="scientific">Xanthomonas campestris pv. phaseoli</name>
    <dbReference type="NCBI Taxonomy" id="317013"/>
    <lineage>
        <taxon>Bacteria</taxon>
        <taxon>Pseudomonadati</taxon>
        <taxon>Pseudomonadota</taxon>
        <taxon>Gammaproteobacteria</taxon>
        <taxon>Lysobacterales</taxon>
        <taxon>Lysobacteraceae</taxon>
        <taxon>Xanthomonas</taxon>
    </lineage>
</organism>
<protein>
    <submittedName>
        <fullName evidence="2">Uncharacterized protein</fullName>
    </submittedName>
</protein>
<dbReference type="Proteomes" id="UP000234166">
    <property type="component" value="Unassembled WGS sequence"/>
</dbReference>
<dbReference type="EMBL" id="OCYS01000027">
    <property type="protein sequence ID" value="SON82026.1"/>
    <property type="molecule type" value="Genomic_DNA"/>
</dbReference>
<evidence type="ECO:0000313" key="4">
    <source>
        <dbReference type="Proteomes" id="UP000234181"/>
    </source>
</evidence>
<evidence type="ECO:0000313" key="3">
    <source>
        <dbReference type="Proteomes" id="UP000234166"/>
    </source>
</evidence>